<feature type="transmembrane region" description="Helical" evidence="3">
    <location>
        <begin position="537"/>
        <end position="561"/>
    </location>
</feature>
<dbReference type="PANTHER" id="PTHR21531:SF0">
    <property type="entry name" value="PROTEIN LTV1 HOMOLOG"/>
    <property type="match status" value="1"/>
</dbReference>
<dbReference type="GO" id="GO:0005829">
    <property type="term" value="C:cytosol"/>
    <property type="evidence" value="ECO:0007669"/>
    <property type="project" value="TreeGrafter"/>
</dbReference>
<comment type="similarity">
    <text evidence="1">Belongs to the LTV1 family.</text>
</comment>
<organism evidence="4 5">
    <name type="scientific">Rhododendron simsii</name>
    <name type="common">Sims's rhododendron</name>
    <dbReference type="NCBI Taxonomy" id="118357"/>
    <lineage>
        <taxon>Eukaryota</taxon>
        <taxon>Viridiplantae</taxon>
        <taxon>Streptophyta</taxon>
        <taxon>Embryophyta</taxon>
        <taxon>Tracheophyta</taxon>
        <taxon>Spermatophyta</taxon>
        <taxon>Magnoliopsida</taxon>
        <taxon>eudicotyledons</taxon>
        <taxon>Gunneridae</taxon>
        <taxon>Pentapetalae</taxon>
        <taxon>asterids</taxon>
        <taxon>Ericales</taxon>
        <taxon>Ericaceae</taxon>
        <taxon>Ericoideae</taxon>
        <taxon>Rhodoreae</taxon>
        <taxon>Rhododendron</taxon>
    </lineage>
</organism>
<accession>A0A834GVG5</accession>
<comment type="caution">
    <text evidence="4">The sequence shown here is derived from an EMBL/GenBank/DDBJ whole genome shotgun (WGS) entry which is preliminary data.</text>
</comment>
<keyword evidence="3" id="KW-0812">Transmembrane</keyword>
<dbReference type="GO" id="GO:0030688">
    <property type="term" value="C:preribosome, small subunit precursor"/>
    <property type="evidence" value="ECO:0007669"/>
    <property type="project" value="TreeGrafter"/>
</dbReference>
<protein>
    <recommendedName>
        <fullName evidence="6">Protein LTV1 homolog</fullName>
    </recommendedName>
</protein>
<keyword evidence="5" id="KW-1185">Reference proteome</keyword>
<dbReference type="PANTHER" id="PTHR21531">
    <property type="entry name" value="LOW-TEMPERATURE VIABILITY PROTEIN LTV1-RELATED"/>
    <property type="match status" value="1"/>
</dbReference>
<dbReference type="GO" id="GO:0005634">
    <property type="term" value="C:nucleus"/>
    <property type="evidence" value="ECO:0007669"/>
    <property type="project" value="TreeGrafter"/>
</dbReference>
<evidence type="ECO:0000256" key="1">
    <source>
        <dbReference type="ARBA" id="ARBA00009078"/>
    </source>
</evidence>
<evidence type="ECO:0000313" key="4">
    <source>
        <dbReference type="EMBL" id="KAF7140633.1"/>
    </source>
</evidence>
<keyword evidence="3" id="KW-0472">Membrane</keyword>
<dbReference type="GO" id="GO:0042274">
    <property type="term" value="P:ribosomal small subunit biogenesis"/>
    <property type="evidence" value="ECO:0007669"/>
    <property type="project" value="InterPro"/>
</dbReference>
<feature type="region of interest" description="Disordered" evidence="2">
    <location>
        <begin position="475"/>
        <end position="506"/>
    </location>
</feature>
<name>A0A834GVG5_RHOSS</name>
<evidence type="ECO:0000313" key="5">
    <source>
        <dbReference type="Proteomes" id="UP000626092"/>
    </source>
</evidence>
<dbReference type="GO" id="GO:0000056">
    <property type="term" value="P:ribosomal small subunit export from nucleus"/>
    <property type="evidence" value="ECO:0007669"/>
    <property type="project" value="TreeGrafter"/>
</dbReference>
<proteinExistence type="inferred from homology"/>
<sequence length="601" mass="67495">MGKKKFIEKKKSATFQLFARDYSDPNYSDGPTGDRVFVRVDNNPYSAPDTFCDDQNGAVSGEDPNSVFADAEDDYDDGGGGYFEERIGTTERTALPDHVRKEILELGFPDDGYNYLDHLREIKNTGGGSTYYHNEKAKLDPVPVDVKAYDASRVEIPKVNEDSNEKSIYSVASKTVGVRIQKAVDPEVVALLDDSDLSRFGSDDEDFEEDFVVKANLPDEVEDVEFDEKLCLAEKSGGSRREIAESSGSHSQGNIFNFVGAGEVSNHQAVAGAYCTGEKPRSRRLIDDQFEMLQRQEYGTDSQDEYDYFEAEEEEIQEPLAEKLNHALKHRVKEDLELDGQYKVPADLLHNKEGPENVESMETAAEVISRCIEYAEKYENDDVGEEVVIVEESSDESEVLDCETIVSTYSNLDNHPGKIGAPEGRRKKKLAEKVSGTLSATSPIISLKGKEKLPVDYLPHGWKSAIEKVKDVTTLRKDEQKRKQHGQESKEEKKERKGAVKEERREARRVKKEVKELYRGEAQRAQRVAAFTGPSGIHLILLCMGYIFGLSALNFEVLVMVILRATGSMCQTSYWKHKTEAYNITMLQACILLEYLLLCNA</sequence>
<evidence type="ECO:0000256" key="3">
    <source>
        <dbReference type="SAM" id="Phobius"/>
    </source>
</evidence>
<gene>
    <name evidence="4" type="ORF">RHSIM_Rhsim06G0026400</name>
</gene>
<dbReference type="OrthoDB" id="5852896at2759"/>
<dbReference type="AlphaFoldDB" id="A0A834GVG5"/>
<keyword evidence="3" id="KW-1133">Transmembrane helix</keyword>
<dbReference type="EMBL" id="WJXA01000006">
    <property type="protein sequence ID" value="KAF7140633.1"/>
    <property type="molecule type" value="Genomic_DNA"/>
</dbReference>
<dbReference type="Proteomes" id="UP000626092">
    <property type="component" value="Unassembled WGS sequence"/>
</dbReference>
<dbReference type="Pfam" id="PF04180">
    <property type="entry name" value="LTV"/>
    <property type="match status" value="1"/>
</dbReference>
<evidence type="ECO:0008006" key="6">
    <source>
        <dbReference type="Google" id="ProtNLM"/>
    </source>
</evidence>
<evidence type="ECO:0000256" key="2">
    <source>
        <dbReference type="SAM" id="MobiDB-lite"/>
    </source>
</evidence>
<dbReference type="InterPro" id="IPR007307">
    <property type="entry name" value="Ltv1"/>
</dbReference>
<reference evidence="4" key="1">
    <citation type="submission" date="2019-11" db="EMBL/GenBank/DDBJ databases">
        <authorList>
            <person name="Liu Y."/>
            <person name="Hou J."/>
            <person name="Li T.-Q."/>
            <person name="Guan C.-H."/>
            <person name="Wu X."/>
            <person name="Wu H.-Z."/>
            <person name="Ling F."/>
            <person name="Zhang R."/>
            <person name="Shi X.-G."/>
            <person name="Ren J.-P."/>
            <person name="Chen E.-F."/>
            <person name="Sun J.-M."/>
        </authorList>
    </citation>
    <scope>NUCLEOTIDE SEQUENCE</scope>
    <source>
        <strain evidence="4">Adult_tree_wgs_1</strain>
        <tissue evidence="4">Leaves</tissue>
    </source>
</reference>